<gene>
    <name evidence="1" type="ORF">IAD26_05525</name>
</gene>
<dbReference type="SUPFAM" id="SSF54001">
    <property type="entry name" value="Cysteine proteinases"/>
    <property type="match status" value="1"/>
</dbReference>
<comment type="caution">
    <text evidence="1">The sequence shown here is derived from an EMBL/GenBank/DDBJ whole genome shotgun (WGS) entry which is preliminary data.</text>
</comment>
<proteinExistence type="predicted"/>
<evidence type="ECO:0000313" key="2">
    <source>
        <dbReference type="Proteomes" id="UP000886748"/>
    </source>
</evidence>
<reference evidence="1" key="2">
    <citation type="journal article" date="2021" name="PeerJ">
        <title>Extensive microbial diversity within the chicken gut microbiome revealed by metagenomics and culture.</title>
        <authorList>
            <person name="Gilroy R."/>
            <person name="Ravi A."/>
            <person name="Getino M."/>
            <person name="Pursley I."/>
            <person name="Horton D.L."/>
            <person name="Alikhan N.F."/>
            <person name="Baker D."/>
            <person name="Gharbi K."/>
            <person name="Hall N."/>
            <person name="Watson M."/>
            <person name="Adriaenssens E.M."/>
            <person name="Foster-Nyarko E."/>
            <person name="Jarju S."/>
            <person name="Secka A."/>
            <person name="Antonio M."/>
            <person name="Oren A."/>
            <person name="Chaudhuri R.R."/>
            <person name="La Ragione R."/>
            <person name="Hildebrand F."/>
            <person name="Pallen M.J."/>
        </authorList>
    </citation>
    <scope>NUCLEOTIDE SEQUENCE</scope>
    <source>
        <strain evidence="1">CHK154-7741</strain>
    </source>
</reference>
<name>A0A9D1MZV7_9CLOT</name>
<reference evidence="1" key="1">
    <citation type="submission" date="2020-10" db="EMBL/GenBank/DDBJ databases">
        <authorList>
            <person name="Gilroy R."/>
        </authorList>
    </citation>
    <scope>NUCLEOTIDE SEQUENCE</scope>
    <source>
        <strain evidence="1">CHK154-7741</strain>
    </source>
</reference>
<evidence type="ECO:0000313" key="1">
    <source>
        <dbReference type="EMBL" id="HIU92578.1"/>
    </source>
</evidence>
<dbReference type="InterPro" id="IPR038765">
    <property type="entry name" value="Papain-like_cys_pep_sf"/>
</dbReference>
<dbReference type="Proteomes" id="UP000886748">
    <property type="component" value="Unassembled WGS sequence"/>
</dbReference>
<organism evidence="1 2">
    <name type="scientific">Candidatus Limenecus avicola</name>
    <dbReference type="NCBI Taxonomy" id="2840847"/>
    <lineage>
        <taxon>Bacteria</taxon>
        <taxon>Bacillati</taxon>
        <taxon>Bacillota</taxon>
        <taxon>Clostridia</taxon>
        <taxon>Eubacteriales</taxon>
        <taxon>Clostridiaceae</taxon>
        <taxon>Clostridiaceae incertae sedis</taxon>
        <taxon>Candidatus Limenecus</taxon>
    </lineage>
</organism>
<dbReference type="Gene3D" id="3.90.1720.10">
    <property type="entry name" value="endopeptidase domain like (from Nostoc punctiforme)"/>
    <property type="match status" value="1"/>
</dbReference>
<dbReference type="AlphaFoldDB" id="A0A9D1MZV7"/>
<dbReference type="EMBL" id="DVOD01000042">
    <property type="protein sequence ID" value="HIU92578.1"/>
    <property type="molecule type" value="Genomic_DNA"/>
</dbReference>
<accession>A0A9D1MZV7</accession>
<protein>
    <submittedName>
        <fullName evidence="1">C40 family peptidase</fullName>
    </submittedName>
</protein>
<sequence length="123" mass="14812">MNKKIELLLNDIGRPYEMFNQDGTYQGCFYPVQFLYPHKPRYKLRSKNDDKNYLYGLSKIKKHCIEIPPAELQAGDIIATRFRDELHVAIYYQYGKIIHVFKEHTLQIGRLKMFKEYKCYRVI</sequence>